<dbReference type="SUPFAM" id="SSF53474">
    <property type="entry name" value="alpha/beta-Hydrolases"/>
    <property type="match status" value="1"/>
</dbReference>
<dbReference type="GO" id="GO:0006508">
    <property type="term" value="P:proteolysis"/>
    <property type="evidence" value="ECO:0007669"/>
    <property type="project" value="InterPro"/>
</dbReference>
<organism evidence="3 4">
    <name type="scientific">SAR86 cluster bacterium SAR86B</name>
    <dbReference type="NCBI Taxonomy" id="1123867"/>
    <lineage>
        <taxon>Bacteria</taxon>
        <taxon>Pseudomonadati</taxon>
        <taxon>Pseudomonadota</taxon>
        <taxon>Gammaproteobacteria</taxon>
        <taxon>SAR86 cluster</taxon>
    </lineage>
</organism>
<dbReference type="Gene3D" id="3.40.50.1820">
    <property type="entry name" value="alpha/beta hydrolase"/>
    <property type="match status" value="1"/>
</dbReference>
<evidence type="ECO:0000256" key="1">
    <source>
        <dbReference type="ARBA" id="ARBA00022801"/>
    </source>
</evidence>
<reference evidence="3 4" key="1">
    <citation type="journal article" date="2012" name="ISME J.">
        <title>Genomic insights to SAR86, an abundant and uncultivated marine bacterial lineage.</title>
        <authorList>
            <person name="Dupont C.L."/>
            <person name="Rusch D.B."/>
            <person name="Yooseph S."/>
            <person name="Lombardo M.J."/>
            <person name="Richter R.A."/>
            <person name="Valas R."/>
            <person name="Novotny M."/>
            <person name="Yee-Greenbaum J."/>
            <person name="Selengut J.D."/>
            <person name="Haft D.H."/>
            <person name="Halpern A.L."/>
            <person name="Lasken R.S."/>
            <person name="Nealson K."/>
            <person name="Friedman R."/>
            <person name="Venter J.C."/>
        </authorList>
    </citation>
    <scope>NUCLEOTIDE SEQUENCE [LARGE SCALE GENOMIC DNA]</scope>
</reference>
<dbReference type="EMBL" id="JH611190">
    <property type="protein sequence ID" value="EJP72576.1"/>
    <property type="molecule type" value="Genomic_DNA"/>
</dbReference>
<keyword evidence="1" id="KW-0378">Hydrolase</keyword>
<evidence type="ECO:0000313" key="4">
    <source>
        <dbReference type="Proteomes" id="UP000010116"/>
    </source>
</evidence>
<accession>J5KIC7</accession>
<dbReference type="Proteomes" id="UP000010116">
    <property type="component" value="Unassembled WGS sequence"/>
</dbReference>
<sequence length="434" mass="48924">MPRTRFYPIGTYNGKIVVSGSKFSPNGELIEYNDTNAIYFYDHITKTFSEKLYQDERYDVSGLTGSCRPASGSSYSLAASGEISSISYESYQPEYLFFDKQLEQTYVSIASLFPNDFVRAVTSGDGGNKLVVSVSSSDNPGEYYFVDLKQGQVTPLHTRNPWLDREKLAKTIPVSYTARDGLEIPAYLTLTKEKTDKKMLIIMPHGGPNTKQRIGYDSWAQFLVNRGYNVLQPDFRGSTGLGANHYKAGNVQWGKKMQDDLTDGVNWAIQNGYADPDRVCIAGASYGGYATMAGLTFTPDVYRCGINAIGVTDQEQLLQDYARRASKFQSWDEEPLLEWGDMSTPEGREYAKEISPILHVKNIKAPLLILHGSNDYVVPPFHARNLIDELKKYGKTYEAMFQAYEGHCVTYCGELASQEYMEIQEKFLEKYLRN</sequence>
<name>J5KIC7_9GAMM</name>
<dbReference type="Pfam" id="PF00326">
    <property type="entry name" value="Peptidase_S9"/>
    <property type="match status" value="1"/>
</dbReference>
<dbReference type="SUPFAM" id="SSF82171">
    <property type="entry name" value="DPP6 N-terminal domain-like"/>
    <property type="match status" value="1"/>
</dbReference>
<feature type="domain" description="Peptidase S9 prolyl oligopeptidase catalytic" evidence="2">
    <location>
        <begin position="219"/>
        <end position="432"/>
    </location>
</feature>
<dbReference type="PANTHER" id="PTHR42776:SF27">
    <property type="entry name" value="DIPEPTIDYL PEPTIDASE FAMILY MEMBER 6"/>
    <property type="match status" value="1"/>
</dbReference>
<evidence type="ECO:0000259" key="2">
    <source>
        <dbReference type="Pfam" id="PF00326"/>
    </source>
</evidence>
<proteinExistence type="predicted"/>
<dbReference type="PANTHER" id="PTHR42776">
    <property type="entry name" value="SERINE PEPTIDASE S9 FAMILY MEMBER"/>
    <property type="match status" value="1"/>
</dbReference>
<dbReference type="HOGENOM" id="CLU_008615_3_2_6"/>
<dbReference type="AlphaFoldDB" id="J5KIC7"/>
<gene>
    <name evidence="3" type="ORF">NT02SARS_0960</name>
</gene>
<dbReference type="InterPro" id="IPR001375">
    <property type="entry name" value="Peptidase_S9_cat"/>
</dbReference>
<dbReference type="GO" id="GO:0004252">
    <property type="term" value="F:serine-type endopeptidase activity"/>
    <property type="evidence" value="ECO:0007669"/>
    <property type="project" value="TreeGrafter"/>
</dbReference>
<dbReference type="InterPro" id="IPR029058">
    <property type="entry name" value="AB_hydrolase_fold"/>
</dbReference>
<protein>
    <submittedName>
        <fullName evidence="3">Prolyl oligopeptidase</fullName>
    </submittedName>
</protein>
<evidence type="ECO:0000313" key="3">
    <source>
        <dbReference type="EMBL" id="EJP72576.1"/>
    </source>
</evidence>